<dbReference type="GO" id="GO:0009097">
    <property type="term" value="P:isoleucine biosynthetic process"/>
    <property type="evidence" value="ECO:0007669"/>
    <property type="project" value="UniProtKB-UniRule"/>
</dbReference>
<evidence type="ECO:0000259" key="14">
    <source>
        <dbReference type="PROSITE" id="PS51672"/>
    </source>
</evidence>
<dbReference type="NCBIfam" id="NF009130">
    <property type="entry name" value="PRK12483.1"/>
    <property type="match status" value="1"/>
</dbReference>
<dbReference type="InterPro" id="IPR038110">
    <property type="entry name" value="TD_ACT-like_sf"/>
</dbReference>
<keyword evidence="11 13" id="KW-0100">Branched-chain amino acid biosynthesis</keyword>
<evidence type="ECO:0000256" key="1">
    <source>
        <dbReference type="ARBA" id="ARBA00001274"/>
    </source>
</evidence>
<dbReference type="InterPro" id="IPR005787">
    <property type="entry name" value="Thr_deHydtase_biosynth"/>
</dbReference>
<comment type="similarity">
    <text evidence="4 13">Belongs to the serine/threonine dehydratase family.</text>
</comment>
<dbReference type="GO" id="GO:0004794">
    <property type="term" value="F:threonine deaminase activity"/>
    <property type="evidence" value="ECO:0007669"/>
    <property type="project" value="UniProtKB-UniRule"/>
</dbReference>
<dbReference type="FunFam" id="3.40.1020.10:FF:000001">
    <property type="entry name" value="L-threonine dehydratase"/>
    <property type="match status" value="1"/>
</dbReference>
<evidence type="ECO:0000256" key="11">
    <source>
        <dbReference type="ARBA" id="ARBA00023304"/>
    </source>
</evidence>
<dbReference type="GO" id="GO:0006567">
    <property type="term" value="P:L-threonine catabolic process"/>
    <property type="evidence" value="ECO:0007669"/>
    <property type="project" value="TreeGrafter"/>
</dbReference>
<reference evidence="15" key="1">
    <citation type="submission" date="2023-06" db="EMBL/GenBank/DDBJ databases">
        <title>MBL-encoding genomic islands in Pseudomonas spp. in Poland.</title>
        <authorList>
            <person name="Urbanowicz P."/>
            <person name="Izdebski R."/>
            <person name="Biedrzycka M."/>
            <person name="Gniadkowski M."/>
        </authorList>
    </citation>
    <scope>NUCLEOTIDE SEQUENCE</scope>
    <source>
        <strain evidence="15">NMI5768_13</strain>
    </source>
</reference>
<dbReference type="CDD" id="cd01562">
    <property type="entry name" value="Thr-dehyd"/>
    <property type="match status" value="1"/>
</dbReference>
<dbReference type="Gene3D" id="3.40.1020.10">
    <property type="entry name" value="Biosynthetic Threonine Deaminase, Domain 3"/>
    <property type="match status" value="1"/>
</dbReference>
<dbReference type="Gene3D" id="3.40.50.1100">
    <property type="match status" value="2"/>
</dbReference>
<dbReference type="SUPFAM" id="SSF53686">
    <property type="entry name" value="Tryptophan synthase beta subunit-like PLP-dependent enzymes"/>
    <property type="match status" value="1"/>
</dbReference>
<dbReference type="CDD" id="cd04906">
    <property type="entry name" value="ACT_ThrD-I_1"/>
    <property type="match status" value="1"/>
</dbReference>
<dbReference type="GO" id="GO:0030170">
    <property type="term" value="F:pyridoxal phosphate binding"/>
    <property type="evidence" value="ECO:0007669"/>
    <property type="project" value="InterPro"/>
</dbReference>
<evidence type="ECO:0000313" key="16">
    <source>
        <dbReference type="Proteomes" id="UP001165439"/>
    </source>
</evidence>
<dbReference type="GeneID" id="83682886"/>
<evidence type="ECO:0000313" key="15">
    <source>
        <dbReference type="EMBL" id="MDM3951330.1"/>
    </source>
</evidence>
<comment type="cofactor">
    <cofactor evidence="2 13">
        <name>pyridoxal 5'-phosphate</name>
        <dbReference type="ChEBI" id="CHEBI:597326"/>
    </cofactor>
</comment>
<evidence type="ECO:0000256" key="3">
    <source>
        <dbReference type="ARBA" id="ARBA00004810"/>
    </source>
</evidence>
<dbReference type="GO" id="GO:0003941">
    <property type="term" value="F:L-serine ammonia-lyase activity"/>
    <property type="evidence" value="ECO:0007669"/>
    <property type="project" value="TreeGrafter"/>
</dbReference>
<dbReference type="InterPro" id="IPR001721">
    <property type="entry name" value="TD_ACT-like"/>
</dbReference>
<dbReference type="NCBIfam" id="TIGR01124">
    <property type="entry name" value="ilvA_2Cterm"/>
    <property type="match status" value="1"/>
</dbReference>
<comment type="caution">
    <text evidence="15">The sequence shown here is derived from an EMBL/GenBank/DDBJ whole genome shotgun (WGS) entry which is preliminary data.</text>
</comment>
<dbReference type="Pfam" id="PF00585">
    <property type="entry name" value="Thr_dehydrat_C"/>
    <property type="match status" value="2"/>
</dbReference>
<dbReference type="NCBIfam" id="NF006674">
    <property type="entry name" value="PRK09224.1"/>
    <property type="match status" value="1"/>
</dbReference>
<dbReference type="EC" id="4.3.1.19" evidence="13"/>
<evidence type="ECO:0000256" key="12">
    <source>
        <dbReference type="ARBA" id="ARBA00025527"/>
    </source>
</evidence>
<dbReference type="PANTHER" id="PTHR48078">
    <property type="entry name" value="THREONINE DEHYDRATASE, MITOCHONDRIAL-RELATED"/>
    <property type="match status" value="1"/>
</dbReference>
<gene>
    <name evidence="13 15" type="primary">ilvA</name>
    <name evidence="15" type="ORF">LU674_003065</name>
</gene>
<dbReference type="PROSITE" id="PS00165">
    <property type="entry name" value="DEHYDRATASE_SER_THR"/>
    <property type="match status" value="1"/>
</dbReference>
<proteinExistence type="inferred from homology"/>
<dbReference type="CDD" id="cd04907">
    <property type="entry name" value="ACT_ThrD-I_2"/>
    <property type="match status" value="1"/>
</dbReference>
<dbReference type="RefSeq" id="WP_010955682.1">
    <property type="nucleotide sequence ID" value="NZ_CP128540.1"/>
</dbReference>
<evidence type="ECO:0000256" key="5">
    <source>
        <dbReference type="ARBA" id="ARBA00011881"/>
    </source>
</evidence>
<dbReference type="InterPro" id="IPR045865">
    <property type="entry name" value="ACT-like_dom_sf"/>
</dbReference>
<feature type="domain" description="ACT-like" evidence="14">
    <location>
        <begin position="424"/>
        <end position="495"/>
    </location>
</feature>
<comment type="catalytic activity">
    <reaction evidence="1 13">
        <text>L-threonine = 2-oxobutanoate + NH4(+)</text>
        <dbReference type="Rhea" id="RHEA:22108"/>
        <dbReference type="ChEBI" id="CHEBI:16763"/>
        <dbReference type="ChEBI" id="CHEBI:28938"/>
        <dbReference type="ChEBI" id="CHEBI:57926"/>
        <dbReference type="EC" id="4.3.1.19"/>
    </reaction>
</comment>
<keyword evidence="10 13" id="KW-0456">Lyase</keyword>
<comment type="function">
    <text evidence="12 13">Catalyzes the anaerobic formation of alpha-ketobutyrate and ammonia from threonine in a two-step reaction. The first step involved a dehydration of threonine and a production of enamine intermediates (aminocrotonate), which tautomerizes to its imine form (iminobutyrate). Both intermediates are unstable and short-lived. The second step is the nonenzymatic hydrolysis of the enamine/imine intermediates to form 2-ketobutyrate and free ammonia. In the low water environment of the cell, the second step is accelerated by RidA.</text>
</comment>
<evidence type="ECO:0000256" key="6">
    <source>
        <dbReference type="ARBA" id="ARBA00022605"/>
    </source>
</evidence>
<name>A0AAW7HEF8_9PSED</name>
<dbReference type="SUPFAM" id="SSF55021">
    <property type="entry name" value="ACT-like"/>
    <property type="match status" value="2"/>
</dbReference>
<dbReference type="EMBL" id="JAJSRF020000001">
    <property type="protein sequence ID" value="MDM3951330.1"/>
    <property type="molecule type" value="Genomic_DNA"/>
</dbReference>
<dbReference type="InterPro" id="IPR000634">
    <property type="entry name" value="Ser/Thr_deHydtase_PyrdxlP-BS"/>
</dbReference>
<dbReference type="PROSITE" id="PS51672">
    <property type="entry name" value="ACT_LIKE"/>
    <property type="match status" value="2"/>
</dbReference>
<evidence type="ECO:0000256" key="8">
    <source>
        <dbReference type="ARBA" id="ARBA00022737"/>
    </source>
</evidence>
<dbReference type="GO" id="GO:0006565">
    <property type="term" value="P:L-serine catabolic process"/>
    <property type="evidence" value="ECO:0007669"/>
    <property type="project" value="TreeGrafter"/>
</dbReference>
<accession>A0AAW7HEF8</accession>
<keyword evidence="6 13" id="KW-0028">Amino-acid biosynthesis</keyword>
<dbReference type="InterPro" id="IPR036052">
    <property type="entry name" value="TrpB-like_PALP_sf"/>
</dbReference>
<organism evidence="15 16">
    <name type="scientific">Pseudomonas alloputida</name>
    <dbReference type="NCBI Taxonomy" id="1940621"/>
    <lineage>
        <taxon>Bacteria</taxon>
        <taxon>Pseudomonadati</taxon>
        <taxon>Pseudomonadota</taxon>
        <taxon>Gammaproteobacteria</taxon>
        <taxon>Pseudomonadales</taxon>
        <taxon>Pseudomonadaceae</taxon>
        <taxon>Pseudomonas</taxon>
    </lineage>
</organism>
<evidence type="ECO:0000256" key="9">
    <source>
        <dbReference type="ARBA" id="ARBA00022898"/>
    </source>
</evidence>
<evidence type="ECO:0000256" key="10">
    <source>
        <dbReference type="ARBA" id="ARBA00023239"/>
    </source>
</evidence>
<evidence type="ECO:0000256" key="2">
    <source>
        <dbReference type="ARBA" id="ARBA00001933"/>
    </source>
</evidence>
<dbReference type="Proteomes" id="UP001165439">
    <property type="component" value="Unassembled WGS sequence"/>
</dbReference>
<dbReference type="FunFam" id="3.40.50.1100:FF:000008">
    <property type="entry name" value="L-threonine dehydratase"/>
    <property type="match status" value="1"/>
</dbReference>
<comment type="subunit">
    <text evidence="5 13">Homotetramer.</text>
</comment>
<evidence type="ECO:0000256" key="13">
    <source>
        <dbReference type="RuleBase" id="RU362012"/>
    </source>
</evidence>
<dbReference type="InterPro" id="IPR001926">
    <property type="entry name" value="TrpB-like_PALP"/>
</dbReference>
<evidence type="ECO:0000256" key="4">
    <source>
        <dbReference type="ARBA" id="ARBA00010869"/>
    </source>
</evidence>
<keyword evidence="7 13" id="KW-0412">Isoleucine biosynthesis</keyword>
<feature type="domain" description="ACT-like" evidence="14">
    <location>
        <begin position="329"/>
        <end position="401"/>
    </location>
</feature>
<keyword evidence="8" id="KW-0677">Repeat</keyword>
<dbReference type="InterPro" id="IPR050147">
    <property type="entry name" value="Ser/Thr_Dehydratase"/>
</dbReference>
<protein>
    <recommendedName>
        <fullName evidence="13">L-threonine dehydratase</fullName>
        <ecNumber evidence="13">4.3.1.19</ecNumber>
    </recommendedName>
    <alternativeName>
        <fullName evidence="13">Threonine deaminase</fullName>
    </alternativeName>
</protein>
<dbReference type="AlphaFoldDB" id="A0AAW7HEF8"/>
<sequence length="504" mass="55023">MLEQYVKKILTSRVYDVAVETPLQSAGQLSKRLGNQILLKREDLQPVFSFKIRGAYNKLAQLSPEELARGVVTASAGNHAQGLALAAREMGIKATIVMPKTTPEIKVEGVRSRGGKVVLHGDSFPEALAYSLKLVDEKGFVYVHPYDDPHTIAGQGTVAMEILRQHPGRLDAIFVPVGGGGLIAGIAAYVKYLRPEIKIIGVEPDDSNCLQAAMAAGERVVLPQVGLFADGVAVAQIGQHTFDICRHHVDEVVTVSTDEICAAIKDIYDDTRSITEPAGALGVAGIKKYVELYGVSGQTLVAIDSGANVNFDRLRHVAERAELGEKREAIIAVTIPERPGSFKAFCEAIGKRQITEFNYRKHTSDEAHIFVGVQTHPENDPRAALVQQLTEQGFPVTDLTDNELAKLHIRHMVGGHSAGASDEMVLRFEFPERPGALFNFLNKLGGRWNISMFHYRNHGAADGRVVAGLQVPEDERHLVPAALAKIGYPYWDETENPAYKLFLG</sequence>
<keyword evidence="9 13" id="KW-0663">Pyridoxal phosphate</keyword>
<dbReference type="Pfam" id="PF00291">
    <property type="entry name" value="PALP"/>
    <property type="match status" value="1"/>
</dbReference>
<dbReference type="PANTHER" id="PTHR48078:SF11">
    <property type="entry name" value="THREONINE DEHYDRATASE, MITOCHONDRIAL"/>
    <property type="match status" value="1"/>
</dbReference>
<evidence type="ECO:0000256" key="7">
    <source>
        <dbReference type="ARBA" id="ARBA00022624"/>
    </source>
</evidence>
<comment type="pathway">
    <text evidence="3 13">Amino-acid biosynthesis; L-isoleucine biosynthesis; 2-oxobutanoate from L-threonine: step 1/1.</text>
</comment>